<evidence type="ECO:0000313" key="2">
    <source>
        <dbReference type="EMBL" id="KLO05230.1"/>
    </source>
</evidence>
<dbReference type="AlphaFoldDB" id="A0A0H2R0C0"/>
<dbReference type="Gene3D" id="3.30.420.10">
    <property type="entry name" value="Ribonuclease H-like superfamily/Ribonuclease H"/>
    <property type="match status" value="1"/>
</dbReference>
<dbReference type="OrthoDB" id="2142724at2759"/>
<proteinExistence type="predicted"/>
<accession>A0A0H2R0C0</accession>
<dbReference type="InterPro" id="IPR036397">
    <property type="entry name" value="RNaseH_sf"/>
</dbReference>
<feature type="domain" description="Tc1-like transposase DDE" evidence="1">
    <location>
        <begin position="3"/>
        <end position="65"/>
    </location>
</feature>
<dbReference type="Pfam" id="PF13358">
    <property type="entry name" value="DDE_3"/>
    <property type="match status" value="1"/>
</dbReference>
<dbReference type="InterPro" id="IPR038717">
    <property type="entry name" value="Tc1-like_DDE_dom"/>
</dbReference>
<feature type="non-terminal residue" evidence="2">
    <location>
        <position position="1"/>
    </location>
</feature>
<evidence type="ECO:0000259" key="1">
    <source>
        <dbReference type="Pfam" id="PF13358"/>
    </source>
</evidence>
<evidence type="ECO:0000313" key="3">
    <source>
        <dbReference type="Proteomes" id="UP000053477"/>
    </source>
</evidence>
<reference evidence="2 3" key="1">
    <citation type="submission" date="2015-04" db="EMBL/GenBank/DDBJ databases">
        <title>Complete genome sequence of Schizopora paradoxa KUC8140, a cosmopolitan wood degrader in East Asia.</title>
        <authorList>
            <consortium name="DOE Joint Genome Institute"/>
            <person name="Min B."/>
            <person name="Park H."/>
            <person name="Jang Y."/>
            <person name="Kim J.-J."/>
            <person name="Kim K.H."/>
            <person name="Pangilinan J."/>
            <person name="Lipzen A."/>
            <person name="Riley R."/>
            <person name="Grigoriev I.V."/>
            <person name="Spatafora J.W."/>
            <person name="Choi I.-G."/>
        </authorList>
    </citation>
    <scope>NUCLEOTIDE SEQUENCE [LARGE SCALE GENOMIC DNA]</scope>
    <source>
        <strain evidence="2 3">KUC8140</strain>
    </source>
</reference>
<gene>
    <name evidence="2" type="ORF">SCHPADRAFT_839655</name>
</gene>
<protein>
    <recommendedName>
        <fullName evidence="1">Tc1-like transposase DDE domain-containing protein</fullName>
    </recommendedName>
</protein>
<dbReference type="InParanoid" id="A0A0H2R0C0"/>
<dbReference type="Proteomes" id="UP000053477">
    <property type="component" value="Unassembled WGS sequence"/>
</dbReference>
<dbReference type="GO" id="GO:0003676">
    <property type="term" value="F:nucleic acid binding"/>
    <property type="evidence" value="ECO:0007669"/>
    <property type="project" value="InterPro"/>
</dbReference>
<sequence length="66" mass="7409">ILPALSLDGFLFASIVEGSFNAALFAEFIETLLEHMNPFPESNSVIVMDNCRIHKSPLITEMIERK</sequence>
<dbReference type="EMBL" id="KQ086341">
    <property type="protein sequence ID" value="KLO05230.1"/>
    <property type="molecule type" value="Genomic_DNA"/>
</dbReference>
<organism evidence="2 3">
    <name type="scientific">Schizopora paradoxa</name>
    <dbReference type="NCBI Taxonomy" id="27342"/>
    <lineage>
        <taxon>Eukaryota</taxon>
        <taxon>Fungi</taxon>
        <taxon>Dikarya</taxon>
        <taxon>Basidiomycota</taxon>
        <taxon>Agaricomycotina</taxon>
        <taxon>Agaricomycetes</taxon>
        <taxon>Hymenochaetales</taxon>
        <taxon>Schizoporaceae</taxon>
        <taxon>Schizopora</taxon>
    </lineage>
</organism>
<name>A0A0H2R0C0_9AGAM</name>
<keyword evidence="3" id="KW-1185">Reference proteome</keyword>